<keyword evidence="3" id="KW-1185">Reference proteome</keyword>
<organism evidence="2 3">
    <name type="scientific">Kytococcus aerolatus</name>
    <dbReference type="NCBI Taxonomy" id="592308"/>
    <lineage>
        <taxon>Bacteria</taxon>
        <taxon>Bacillati</taxon>
        <taxon>Actinomycetota</taxon>
        <taxon>Actinomycetes</taxon>
        <taxon>Micrococcales</taxon>
        <taxon>Kytococcaceae</taxon>
        <taxon>Kytococcus</taxon>
    </lineage>
</organism>
<evidence type="ECO:0000259" key="1">
    <source>
        <dbReference type="Pfam" id="PF12697"/>
    </source>
</evidence>
<dbReference type="SUPFAM" id="SSF53474">
    <property type="entry name" value="alpha/beta-Hydrolases"/>
    <property type="match status" value="1"/>
</dbReference>
<feature type="domain" description="AB hydrolase-1" evidence="1">
    <location>
        <begin position="59"/>
        <end position="252"/>
    </location>
</feature>
<gene>
    <name evidence="2" type="ORF">SAMN05445756_1112</name>
</gene>
<dbReference type="OrthoDB" id="255603at2"/>
<sequence length="271" mass="28707">MSESTKEIAAREDEVIARLVAEAPAPGVDIGTAATGQPGPSGDPLVVETFGDEPHATPVVLVHGGFWRPTIDRTHLRAAAVVLGKHGHRVALPEYRRVLGDPRVSLTDLLAVDDLLAAAGWYDGPARPIWVGHSAGGTLALLRAMQSDRPAVPVVSLAGVTDLPRGHAEQLGKGAVTDWMGGGPEDLPELYAELDPQGGWTGRGTPHARLLHGQQDATVPAAYSADHPALHRIVPGAHHADLVDPASPHWHHVHTAMLQAHGSLWQDLRRS</sequence>
<dbReference type="AlphaFoldDB" id="A0A212TEI9"/>
<protein>
    <submittedName>
        <fullName evidence="2">Prolyl oligopeptidase family protein</fullName>
    </submittedName>
</protein>
<dbReference type="Proteomes" id="UP000198122">
    <property type="component" value="Unassembled WGS sequence"/>
</dbReference>
<dbReference type="Pfam" id="PF12697">
    <property type="entry name" value="Abhydrolase_6"/>
    <property type="match status" value="1"/>
</dbReference>
<evidence type="ECO:0000313" key="2">
    <source>
        <dbReference type="EMBL" id="SNC64442.1"/>
    </source>
</evidence>
<proteinExistence type="predicted"/>
<reference evidence="2 3" key="1">
    <citation type="submission" date="2017-06" db="EMBL/GenBank/DDBJ databases">
        <authorList>
            <person name="Kim H.J."/>
            <person name="Triplett B.A."/>
        </authorList>
    </citation>
    <scope>NUCLEOTIDE SEQUENCE [LARGE SCALE GENOMIC DNA]</scope>
    <source>
        <strain evidence="2 3">DSM 22179</strain>
    </source>
</reference>
<dbReference type="RefSeq" id="WP_088818006.1">
    <property type="nucleotide sequence ID" value="NZ_FYEZ01000001.1"/>
</dbReference>
<evidence type="ECO:0000313" key="3">
    <source>
        <dbReference type="Proteomes" id="UP000198122"/>
    </source>
</evidence>
<dbReference type="EMBL" id="FYEZ01000001">
    <property type="protein sequence ID" value="SNC64442.1"/>
    <property type="molecule type" value="Genomic_DNA"/>
</dbReference>
<dbReference type="InterPro" id="IPR029058">
    <property type="entry name" value="AB_hydrolase_fold"/>
</dbReference>
<name>A0A212TEI9_9MICO</name>
<accession>A0A212TEI9</accession>
<dbReference type="GO" id="GO:0003824">
    <property type="term" value="F:catalytic activity"/>
    <property type="evidence" value="ECO:0007669"/>
    <property type="project" value="UniProtKB-ARBA"/>
</dbReference>
<dbReference type="Gene3D" id="3.40.50.1820">
    <property type="entry name" value="alpha/beta hydrolase"/>
    <property type="match status" value="1"/>
</dbReference>
<dbReference type="InterPro" id="IPR000073">
    <property type="entry name" value="AB_hydrolase_1"/>
</dbReference>